<dbReference type="eggNOG" id="COG0160">
    <property type="taxonomic scope" value="Bacteria"/>
</dbReference>
<keyword evidence="6 10" id="KW-0808">Transferase</keyword>
<comment type="similarity">
    <text evidence="2 9">Belongs to the class-III pyridoxal-phosphate-dependent aminotransferase family.</text>
</comment>
<sequence length="429" mass="47154">MAEYIGPEKCLEKKKKYIIPCLGHFFANPPQFVKGSMQYLYDHTGKKYLDCFAGVSVINCGHCNPEITDKVVKQVQTLQHVCNIYLTENIYNLAEKLAQVTPGRLQKSFFCSTGTEANEGALLLANIYNGKSEILALRNGLHGRTKLTMDVTGIGMWRTDPNPIGGIHFAPNPYCYRCPLGKKFPECDYACANAVEDIISYATSGQVSAMICEAIQGNAGIVVPPKGYFKRLKEILEKHDILLIIDEVQTGFARTGKMFAIENFDVEPDIMTMAKALGNGAPISCFISRPEIADKYTRPGASTLGGNPVSTTAGIAVLEYIEKHNLMENAKARGEQLRQGLRELQKKYPIIGDVRGLGLMTGAELINTDKSPAPDKVDFVVETMKDRGFLIGKNGIARNVLAFQPPLIITEENINDLLNNLGDVLALVK</sequence>
<organism evidence="10 11">
    <name type="scientific">Megamonas hypermegale</name>
    <dbReference type="NCBI Taxonomy" id="158847"/>
    <lineage>
        <taxon>Bacteria</taxon>
        <taxon>Bacillati</taxon>
        <taxon>Bacillota</taxon>
        <taxon>Negativicutes</taxon>
        <taxon>Selenomonadales</taxon>
        <taxon>Selenomonadaceae</taxon>
        <taxon>Megamonas</taxon>
    </lineage>
</organism>
<keyword evidence="5 10" id="KW-0032">Aminotransferase</keyword>
<evidence type="ECO:0000256" key="1">
    <source>
        <dbReference type="ARBA" id="ARBA00001933"/>
    </source>
</evidence>
<evidence type="ECO:0000256" key="6">
    <source>
        <dbReference type="ARBA" id="ARBA00022679"/>
    </source>
</evidence>
<dbReference type="PIRSF" id="PIRSF000521">
    <property type="entry name" value="Transaminase_4ab_Lys_Orn"/>
    <property type="match status" value="1"/>
</dbReference>
<evidence type="ECO:0000313" key="11">
    <source>
        <dbReference type="Proteomes" id="UP000215383"/>
    </source>
</evidence>
<dbReference type="GO" id="GO:0030170">
    <property type="term" value="F:pyridoxal phosphate binding"/>
    <property type="evidence" value="ECO:0007669"/>
    <property type="project" value="InterPro"/>
</dbReference>
<proteinExistence type="inferred from homology"/>
<keyword evidence="7 9" id="KW-0663">Pyridoxal phosphate</keyword>
<dbReference type="InterPro" id="IPR015424">
    <property type="entry name" value="PyrdxlP-dep_Trfase"/>
</dbReference>
<dbReference type="PANTHER" id="PTHR45688">
    <property type="match status" value="1"/>
</dbReference>
<keyword evidence="11" id="KW-1185">Reference proteome</keyword>
<dbReference type="FunFam" id="3.40.640.10:FF:000004">
    <property type="entry name" value="Acetylornithine aminotransferase"/>
    <property type="match status" value="1"/>
</dbReference>
<dbReference type="InterPro" id="IPR015422">
    <property type="entry name" value="PyrdxlP-dep_Trfase_small"/>
</dbReference>
<keyword evidence="8" id="KW-0809">Transit peptide</keyword>
<dbReference type="AlphaFoldDB" id="A0A239TJG3"/>
<dbReference type="GeneID" id="78506874"/>
<evidence type="ECO:0000256" key="4">
    <source>
        <dbReference type="ARBA" id="ARBA00013049"/>
    </source>
</evidence>
<dbReference type="PROSITE" id="PS00600">
    <property type="entry name" value="AA_TRANSFER_CLASS_3"/>
    <property type="match status" value="1"/>
</dbReference>
<evidence type="ECO:0000256" key="3">
    <source>
        <dbReference type="ARBA" id="ARBA00011881"/>
    </source>
</evidence>
<protein>
    <recommendedName>
        <fullName evidence="4">alanine--glyoxylate transaminase</fullName>
        <ecNumber evidence="4">2.6.1.44</ecNumber>
    </recommendedName>
</protein>
<dbReference type="InterPro" id="IPR005814">
    <property type="entry name" value="Aminotrans_3"/>
</dbReference>
<reference evidence="10 11" key="1">
    <citation type="submission" date="2017-06" db="EMBL/GenBank/DDBJ databases">
        <authorList>
            <consortium name="Pathogen Informatics"/>
        </authorList>
    </citation>
    <scope>NUCLEOTIDE SEQUENCE [LARGE SCALE GENOMIC DNA]</scope>
    <source>
        <strain evidence="10 11">NCTC10570</strain>
    </source>
</reference>
<evidence type="ECO:0000256" key="7">
    <source>
        <dbReference type="ARBA" id="ARBA00022898"/>
    </source>
</evidence>
<evidence type="ECO:0000256" key="2">
    <source>
        <dbReference type="ARBA" id="ARBA00008954"/>
    </source>
</evidence>
<accession>A0A239TJG3</accession>
<dbReference type="Pfam" id="PF00202">
    <property type="entry name" value="Aminotran_3"/>
    <property type="match status" value="1"/>
</dbReference>
<evidence type="ECO:0000256" key="5">
    <source>
        <dbReference type="ARBA" id="ARBA00022576"/>
    </source>
</evidence>
<dbReference type="InterPro" id="IPR015421">
    <property type="entry name" value="PyrdxlP-dep_Trfase_major"/>
</dbReference>
<name>A0A239TJG3_9FIRM</name>
<dbReference type="CDD" id="cd00610">
    <property type="entry name" value="OAT_like"/>
    <property type="match status" value="1"/>
</dbReference>
<evidence type="ECO:0000256" key="9">
    <source>
        <dbReference type="RuleBase" id="RU003560"/>
    </source>
</evidence>
<comment type="cofactor">
    <cofactor evidence="1">
        <name>pyridoxal 5'-phosphate</name>
        <dbReference type="ChEBI" id="CHEBI:597326"/>
    </cofactor>
</comment>
<gene>
    <name evidence="10" type="primary">argD_1</name>
    <name evidence="10" type="ORF">SAMEA4364220_00854</name>
</gene>
<dbReference type="SUPFAM" id="SSF53383">
    <property type="entry name" value="PLP-dependent transferases"/>
    <property type="match status" value="1"/>
</dbReference>
<dbReference type="Gene3D" id="3.40.640.10">
    <property type="entry name" value="Type I PLP-dependent aspartate aminotransferase-like (Major domain)"/>
    <property type="match status" value="1"/>
</dbReference>
<comment type="subunit">
    <text evidence="3">Homotetramer.</text>
</comment>
<dbReference type="PANTHER" id="PTHR45688:SF3">
    <property type="entry name" value="ALANINE--GLYOXYLATE AMINOTRANSFERASE 2, MITOCHONDRIAL"/>
    <property type="match status" value="1"/>
</dbReference>
<evidence type="ECO:0000313" key="10">
    <source>
        <dbReference type="EMBL" id="SNU98001.1"/>
    </source>
</evidence>
<dbReference type="Proteomes" id="UP000215383">
    <property type="component" value="Chromosome 1"/>
</dbReference>
<dbReference type="EMBL" id="LT906446">
    <property type="protein sequence ID" value="SNU98001.1"/>
    <property type="molecule type" value="Genomic_DNA"/>
</dbReference>
<dbReference type="RefSeq" id="WP_027890707.1">
    <property type="nucleotide sequence ID" value="NZ_LT906446.1"/>
</dbReference>
<dbReference type="Gene3D" id="3.90.1150.10">
    <property type="entry name" value="Aspartate Aminotransferase, domain 1"/>
    <property type="match status" value="1"/>
</dbReference>
<dbReference type="EC" id="2.6.1.44" evidence="4"/>
<dbReference type="GO" id="GO:0008453">
    <property type="term" value="F:alanine-glyoxylate transaminase activity"/>
    <property type="evidence" value="ECO:0007669"/>
    <property type="project" value="UniProtKB-EC"/>
</dbReference>
<evidence type="ECO:0000256" key="8">
    <source>
        <dbReference type="ARBA" id="ARBA00022946"/>
    </source>
</evidence>
<dbReference type="InterPro" id="IPR049704">
    <property type="entry name" value="Aminotrans_3_PPA_site"/>
</dbReference>